<dbReference type="EMBL" id="AYYZ01000012">
    <property type="protein sequence ID" value="KRM52927.1"/>
    <property type="molecule type" value="Genomic_DNA"/>
</dbReference>
<gene>
    <name evidence="4" type="ORF">FC64_GL000204</name>
</gene>
<dbReference type="SMART" id="SM00855">
    <property type="entry name" value="PGAM"/>
    <property type="match status" value="1"/>
</dbReference>
<organism evidence="4 5">
    <name type="scientific">Ligilactobacillus araffinosus DSM 20653</name>
    <dbReference type="NCBI Taxonomy" id="1423820"/>
    <lineage>
        <taxon>Bacteria</taxon>
        <taxon>Bacillati</taxon>
        <taxon>Bacillota</taxon>
        <taxon>Bacilli</taxon>
        <taxon>Lactobacillales</taxon>
        <taxon>Lactobacillaceae</taxon>
        <taxon>Ligilactobacillus</taxon>
    </lineage>
</organism>
<dbReference type="GO" id="GO:0005829">
    <property type="term" value="C:cytosol"/>
    <property type="evidence" value="ECO:0007669"/>
    <property type="project" value="TreeGrafter"/>
</dbReference>
<feature type="binding site" evidence="3">
    <location>
        <begin position="9"/>
        <end position="16"/>
    </location>
    <ligand>
        <name>substrate</name>
    </ligand>
</feature>
<evidence type="ECO:0000256" key="2">
    <source>
        <dbReference type="PIRSR" id="PIRSR613078-1"/>
    </source>
</evidence>
<dbReference type="InterPro" id="IPR051695">
    <property type="entry name" value="Phosphoglycerate_Mutase"/>
</dbReference>
<name>A0A0R1ZFA9_9LACO</name>
<protein>
    <submittedName>
        <fullName evidence="4">Phosphoglycerate mutase</fullName>
    </submittedName>
</protein>
<keyword evidence="1" id="KW-0378">Hydrolase</keyword>
<evidence type="ECO:0000256" key="1">
    <source>
        <dbReference type="ARBA" id="ARBA00022801"/>
    </source>
</evidence>
<feature type="active site" description="Tele-phosphohistidine intermediate" evidence="2">
    <location>
        <position position="10"/>
    </location>
</feature>
<dbReference type="PANTHER" id="PTHR46517">
    <property type="entry name" value="FRUCTOSE-2,6-BISPHOSPHATASE TIGAR"/>
    <property type="match status" value="1"/>
</dbReference>
<evidence type="ECO:0000256" key="3">
    <source>
        <dbReference type="PIRSR" id="PIRSR613078-2"/>
    </source>
</evidence>
<evidence type="ECO:0000313" key="4">
    <source>
        <dbReference type="EMBL" id="KRM52927.1"/>
    </source>
</evidence>
<dbReference type="PATRIC" id="fig|1423820.4.peg.207"/>
<dbReference type="GO" id="GO:0045820">
    <property type="term" value="P:negative regulation of glycolytic process"/>
    <property type="evidence" value="ECO:0007669"/>
    <property type="project" value="TreeGrafter"/>
</dbReference>
<dbReference type="AlphaFoldDB" id="A0A0R1ZFA9"/>
<feature type="binding site" evidence="3">
    <location>
        <position position="59"/>
    </location>
    <ligand>
        <name>substrate</name>
    </ligand>
</feature>
<accession>A0A0R1ZFA9</accession>
<reference evidence="4 5" key="1">
    <citation type="journal article" date="2015" name="Genome Announc.">
        <title>Expanding the biotechnology potential of lactobacilli through comparative genomics of 213 strains and associated genera.</title>
        <authorList>
            <person name="Sun Z."/>
            <person name="Harris H.M."/>
            <person name="McCann A."/>
            <person name="Guo C."/>
            <person name="Argimon S."/>
            <person name="Zhang W."/>
            <person name="Yang X."/>
            <person name="Jeffery I.B."/>
            <person name="Cooney J.C."/>
            <person name="Kagawa T.F."/>
            <person name="Liu W."/>
            <person name="Song Y."/>
            <person name="Salvetti E."/>
            <person name="Wrobel A."/>
            <person name="Rasinkangas P."/>
            <person name="Parkhill J."/>
            <person name="Rea M.C."/>
            <person name="O'Sullivan O."/>
            <person name="Ritari J."/>
            <person name="Douillard F.P."/>
            <person name="Paul Ross R."/>
            <person name="Yang R."/>
            <person name="Briner A.E."/>
            <person name="Felis G.E."/>
            <person name="de Vos W.M."/>
            <person name="Barrangou R."/>
            <person name="Klaenhammer T.R."/>
            <person name="Caufield P.W."/>
            <person name="Cui Y."/>
            <person name="Zhang H."/>
            <person name="O'Toole P.W."/>
        </authorList>
    </citation>
    <scope>NUCLEOTIDE SEQUENCE [LARGE SCALE GENOMIC DNA]</scope>
    <source>
        <strain evidence="4 5">DSM 20653</strain>
    </source>
</reference>
<dbReference type="PANTHER" id="PTHR46517:SF1">
    <property type="entry name" value="FRUCTOSE-2,6-BISPHOSPHATASE TIGAR"/>
    <property type="match status" value="1"/>
</dbReference>
<keyword evidence="5" id="KW-1185">Reference proteome</keyword>
<dbReference type="CDD" id="cd07067">
    <property type="entry name" value="HP_PGM_like"/>
    <property type="match status" value="1"/>
</dbReference>
<dbReference type="STRING" id="1423820.FC64_GL000204"/>
<dbReference type="Gene3D" id="3.40.50.1240">
    <property type="entry name" value="Phosphoglycerate mutase-like"/>
    <property type="match status" value="1"/>
</dbReference>
<feature type="active site" description="Proton donor/acceptor" evidence="2">
    <location>
        <position position="86"/>
    </location>
</feature>
<dbReference type="Pfam" id="PF00300">
    <property type="entry name" value="His_Phos_1"/>
    <property type="match status" value="2"/>
</dbReference>
<evidence type="ECO:0000313" key="5">
    <source>
        <dbReference type="Proteomes" id="UP000051291"/>
    </source>
</evidence>
<dbReference type="SUPFAM" id="SSF53254">
    <property type="entry name" value="Phosphoglycerate mutase-like"/>
    <property type="match status" value="1"/>
</dbReference>
<dbReference type="PROSITE" id="PS00175">
    <property type="entry name" value="PG_MUTASE"/>
    <property type="match status" value="1"/>
</dbReference>
<sequence>MSFTIYLTRHGQTILNKYRRFQGWCDAPLTDQGIEDAKKAGQRLKDVQFDFAYSSDSPRAIQTRDMIIAENQFKAPETHELPNFREQFFGYFEGADSGHIWTMVGIPHGCKTYYEILDKMGAAATRDLLHEADPWGDAEDDQTYWNRIAAGFEYLKEHHGNGETLLLVSHSLTIRTIVDHFAPKYSATVNGPKNGSVTKLVVDDHGKISVEYYNHY</sequence>
<dbReference type="Proteomes" id="UP000051291">
    <property type="component" value="Unassembled WGS sequence"/>
</dbReference>
<proteinExistence type="predicted"/>
<dbReference type="GO" id="GO:0043456">
    <property type="term" value="P:regulation of pentose-phosphate shunt"/>
    <property type="evidence" value="ECO:0007669"/>
    <property type="project" value="TreeGrafter"/>
</dbReference>
<dbReference type="InterPro" id="IPR001345">
    <property type="entry name" value="PG/BPGM_mutase_AS"/>
</dbReference>
<dbReference type="GO" id="GO:0004331">
    <property type="term" value="F:fructose-2,6-bisphosphate 2-phosphatase activity"/>
    <property type="evidence" value="ECO:0007669"/>
    <property type="project" value="TreeGrafter"/>
</dbReference>
<dbReference type="InterPro" id="IPR013078">
    <property type="entry name" value="His_Pase_superF_clade-1"/>
</dbReference>
<dbReference type="RefSeq" id="WP_057906363.1">
    <property type="nucleotide sequence ID" value="NZ_AYYZ01000012.1"/>
</dbReference>
<comment type="caution">
    <text evidence="4">The sequence shown here is derived from an EMBL/GenBank/DDBJ whole genome shotgun (WGS) entry which is preliminary data.</text>
</comment>
<dbReference type="InterPro" id="IPR029033">
    <property type="entry name" value="His_PPase_superfam"/>
</dbReference>